<dbReference type="RefSeq" id="WP_211852452.1">
    <property type="nucleotide sequence ID" value="NZ_JAAGBB010000010.1"/>
</dbReference>
<accession>A0ABS5EWW4</accession>
<proteinExistence type="predicted"/>
<evidence type="ECO:0000256" key="1">
    <source>
        <dbReference type="SAM" id="MobiDB-lite"/>
    </source>
</evidence>
<feature type="region of interest" description="Disordered" evidence="1">
    <location>
        <begin position="1"/>
        <end position="22"/>
    </location>
</feature>
<dbReference type="EMBL" id="JAAGBB010000010">
    <property type="protein sequence ID" value="MBR0664792.1"/>
    <property type="molecule type" value="Genomic_DNA"/>
</dbReference>
<feature type="compositionally biased region" description="Low complexity" evidence="1">
    <location>
        <begin position="327"/>
        <end position="339"/>
    </location>
</feature>
<comment type="caution">
    <text evidence="2">The sequence shown here is derived from an EMBL/GenBank/DDBJ whole genome shotgun (WGS) entry which is preliminary data.</text>
</comment>
<protein>
    <submittedName>
        <fullName evidence="2">DUF4225 domain-containing protein</fullName>
    </submittedName>
</protein>
<sequence length="355" mass="35861">MPGALRDPSGRGPKVEASSRRADCVTSARFQPPLSMLSPAEQRQCPGLRHPAHTIGLNTVAGVDHERHIPAVGWLLRQRRHRGPADVGGGLEIALGAGGVAAPTGVTQVGGVILIAHGADTVVAGFRSVTSGEVKSGFTQQGTEAVARGFGAGDDTARYIGVGADLAAGVGPSIAMGVARRIAIAGAGHASERVAVAYMHRSALEMGHNAIGIRQGGTTAWFHFAGRPLGGVRYMSGAPGAKYVVTELAVTPGQATGADAARRMLMEAGTQSWGHLGPNCTTTARRVLQQAGIVVPAWSRTPMLLHLGLKAGAEISIVGGSVAAGAAAGGKAPKRASPGSSTNGFDGGSLAVPRS</sequence>
<evidence type="ECO:0000313" key="2">
    <source>
        <dbReference type="EMBL" id="MBR0664792.1"/>
    </source>
</evidence>
<feature type="compositionally biased region" description="Basic and acidic residues" evidence="1">
    <location>
        <begin position="13"/>
        <end position="22"/>
    </location>
</feature>
<reference evidence="3" key="1">
    <citation type="journal article" date="2021" name="Syst. Appl. Microbiol.">
        <title>Roseomonas hellenica sp. nov., isolated from roots of wild-growing Alkanna tinctoria.</title>
        <authorList>
            <person name="Rat A."/>
            <person name="Naranjo H.D."/>
            <person name="Lebbe L."/>
            <person name="Cnockaert M."/>
            <person name="Krigas N."/>
            <person name="Grigoriadou K."/>
            <person name="Maloupa E."/>
            <person name="Willems A."/>
        </authorList>
    </citation>
    <scope>NUCLEOTIDE SEQUENCE [LARGE SCALE GENOMIC DNA]</scope>
    <source>
        <strain evidence="3">LMG 31523</strain>
    </source>
</reference>
<gene>
    <name evidence="2" type="ORF">GXW71_10560</name>
</gene>
<organism evidence="2 3">
    <name type="scientific">Plastoroseomonas hellenica</name>
    <dbReference type="NCBI Taxonomy" id="2687306"/>
    <lineage>
        <taxon>Bacteria</taxon>
        <taxon>Pseudomonadati</taxon>
        <taxon>Pseudomonadota</taxon>
        <taxon>Alphaproteobacteria</taxon>
        <taxon>Acetobacterales</taxon>
        <taxon>Acetobacteraceae</taxon>
        <taxon>Plastoroseomonas</taxon>
    </lineage>
</organism>
<feature type="region of interest" description="Disordered" evidence="1">
    <location>
        <begin position="327"/>
        <end position="355"/>
    </location>
</feature>
<dbReference type="Proteomes" id="UP001196870">
    <property type="component" value="Unassembled WGS sequence"/>
</dbReference>
<evidence type="ECO:0000313" key="3">
    <source>
        <dbReference type="Proteomes" id="UP001196870"/>
    </source>
</evidence>
<name>A0ABS5EWW4_9PROT</name>
<keyword evidence="3" id="KW-1185">Reference proteome</keyword>